<keyword evidence="2" id="KW-1185">Reference proteome</keyword>
<evidence type="ECO:0000313" key="2">
    <source>
        <dbReference type="Proteomes" id="UP000238762"/>
    </source>
</evidence>
<reference evidence="1 2" key="1">
    <citation type="submission" date="2018-02" db="EMBL/GenBank/DDBJ databases">
        <authorList>
            <person name="Cohen D.B."/>
            <person name="Kent A.D."/>
        </authorList>
    </citation>
    <scope>NUCLEOTIDE SEQUENCE [LARGE SCALE GENOMIC DNA]</scope>
    <source>
        <strain evidence="1 2">CCAP 1448/3</strain>
    </source>
</reference>
<dbReference type="AlphaFoldDB" id="A0A2T1C786"/>
<evidence type="ECO:0000313" key="1">
    <source>
        <dbReference type="EMBL" id="PSB04094.1"/>
    </source>
</evidence>
<name>A0A2T1C786_9CYAN</name>
<organism evidence="1 2">
    <name type="scientific">Merismopedia glauca CCAP 1448/3</name>
    <dbReference type="NCBI Taxonomy" id="1296344"/>
    <lineage>
        <taxon>Bacteria</taxon>
        <taxon>Bacillati</taxon>
        <taxon>Cyanobacteriota</taxon>
        <taxon>Cyanophyceae</taxon>
        <taxon>Synechococcales</taxon>
        <taxon>Merismopediaceae</taxon>
        <taxon>Merismopedia</taxon>
    </lineage>
</organism>
<proteinExistence type="predicted"/>
<protein>
    <recommendedName>
        <fullName evidence="3">Methyltransferase FkbM domain-containing protein</fullName>
    </recommendedName>
</protein>
<evidence type="ECO:0008006" key="3">
    <source>
        <dbReference type="Google" id="ProtNLM"/>
    </source>
</evidence>
<dbReference type="EMBL" id="PVWJ01000018">
    <property type="protein sequence ID" value="PSB04094.1"/>
    <property type="molecule type" value="Genomic_DNA"/>
</dbReference>
<sequence>MILNPPNMSKQNFTLLNYRHNVTSQTGEDGVLREIFRRLNISHGWFVEFGAWDGKHLSNTFSLLSSGWKGVEIEGDKARVQDLMLTAEEYPGQIIPIEAYVEIEGDRSLDLLLAKTPTPVDFDLLSIDIDSYDWQIWNSLKNYNPKVVLIEINGHIPPGIEHIHNHKMSSSSWTSTLKLGQSKGYSLVCFTANMMFVRNDYVQLLELPSDELENQDNMFLDKWIEIDFGTKFIPLGIQPFMVKLVFDLKKVSRKIKARLNFN</sequence>
<reference evidence="1 2" key="2">
    <citation type="submission" date="2018-03" db="EMBL/GenBank/DDBJ databases">
        <title>The ancient ancestry and fast evolution of plastids.</title>
        <authorList>
            <person name="Moore K.R."/>
            <person name="Magnabosco C."/>
            <person name="Momper L."/>
            <person name="Gold D.A."/>
            <person name="Bosak T."/>
            <person name="Fournier G.P."/>
        </authorList>
    </citation>
    <scope>NUCLEOTIDE SEQUENCE [LARGE SCALE GENOMIC DNA]</scope>
    <source>
        <strain evidence="1 2">CCAP 1448/3</strain>
    </source>
</reference>
<dbReference type="Proteomes" id="UP000238762">
    <property type="component" value="Unassembled WGS sequence"/>
</dbReference>
<comment type="caution">
    <text evidence="1">The sequence shown here is derived from an EMBL/GenBank/DDBJ whole genome shotgun (WGS) entry which is preliminary data.</text>
</comment>
<gene>
    <name evidence="1" type="ORF">C7B64_05520</name>
</gene>
<accession>A0A2T1C786</accession>